<feature type="domain" description="C2H2-type" evidence="11">
    <location>
        <begin position="435"/>
        <end position="462"/>
    </location>
</feature>
<evidence type="ECO:0000256" key="4">
    <source>
        <dbReference type="ARBA" id="ARBA00022833"/>
    </source>
</evidence>
<dbReference type="Proteomes" id="UP000085678">
    <property type="component" value="Unplaced"/>
</dbReference>
<feature type="domain" description="C2H2-type" evidence="11">
    <location>
        <begin position="375"/>
        <end position="397"/>
    </location>
</feature>
<feature type="compositionally biased region" description="Basic and acidic residues" evidence="10">
    <location>
        <begin position="149"/>
        <end position="162"/>
    </location>
</feature>
<dbReference type="PROSITE" id="PS50157">
    <property type="entry name" value="ZINC_FINGER_C2H2_2"/>
    <property type="match status" value="9"/>
</dbReference>
<dbReference type="FunFam" id="3.30.160.60:FF:001485">
    <property type="entry name" value="Krueppel-related zinc finger protein"/>
    <property type="match status" value="1"/>
</dbReference>
<feature type="domain" description="C2H2-type" evidence="11">
    <location>
        <begin position="405"/>
        <end position="427"/>
    </location>
</feature>
<dbReference type="GO" id="GO:0000978">
    <property type="term" value="F:RNA polymerase II cis-regulatory region sequence-specific DNA binding"/>
    <property type="evidence" value="ECO:0007669"/>
    <property type="project" value="TreeGrafter"/>
</dbReference>
<evidence type="ECO:0000256" key="2">
    <source>
        <dbReference type="ARBA" id="ARBA00022737"/>
    </source>
</evidence>
<feature type="domain" description="C2H2-type" evidence="11">
    <location>
        <begin position="281"/>
        <end position="308"/>
    </location>
</feature>
<dbReference type="InterPro" id="IPR036236">
    <property type="entry name" value="Znf_C2H2_sf"/>
</dbReference>
<feature type="compositionally biased region" description="Basic residues" evidence="10">
    <location>
        <begin position="183"/>
        <end position="192"/>
    </location>
</feature>
<feature type="domain" description="C2H2-type" evidence="11">
    <location>
        <begin position="493"/>
        <end position="520"/>
    </location>
</feature>
<dbReference type="PROSITE" id="PS00028">
    <property type="entry name" value="ZINC_FINGER_C2H2_1"/>
    <property type="match status" value="8"/>
</dbReference>
<dbReference type="PANTHER" id="PTHR24393">
    <property type="entry name" value="ZINC FINGER PROTEIN"/>
    <property type="match status" value="1"/>
</dbReference>
<evidence type="ECO:0000313" key="12">
    <source>
        <dbReference type="Proteomes" id="UP000085678"/>
    </source>
</evidence>
<keyword evidence="2" id="KW-0677">Repeat</keyword>
<evidence type="ECO:0000256" key="5">
    <source>
        <dbReference type="ARBA" id="ARBA00023015"/>
    </source>
</evidence>
<keyword evidence="12" id="KW-1185">Reference proteome</keyword>
<evidence type="ECO:0000256" key="3">
    <source>
        <dbReference type="ARBA" id="ARBA00022771"/>
    </source>
</evidence>
<dbReference type="PANTHER" id="PTHR24393:SF34">
    <property type="entry name" value="PR_SET DOMAIN 13"/>
    <property type="match status" value="1"/>
</dbReference>
<gene>
    <name evidence="13" type="primary">LOC106177521</name>
</gene>
<keyword evidence="7" id="KW-0804">Transcription</keyword>
<feature type="domain" description="C2H2-type" evidence="11">
    <location>
        <begin position="254"/>
        <end position="280"/>
    </location>
</feature>
<feature type="domain" description="C2H2-type" evidence="11">
    <location>
        <begin position="463"/>
        <end position="491"/>
    </location>
</feature>
<evidence type="ECO:0000313" key="13">
    <source>
        <dbReference type="RefSeq" id="XP_013415771.1"/>
    </source>
</evidence>
<organism evidence="12 13">
    <name type="scientific">Lingula anatina</name>
    <name type="common">Brachiopod</name>
    <name type="synonym">Lingula unguis</name>
    <dbReference type="NCBI Taxonomy" id="7574"/>
    <lineage>
        <taxon>Eukaryota</taxon>
        <taxon>Metazoa</taxon>
        <taxon>Spiralia</taxon>
        <taxon>Lophotrochozoa</taxon>
        <taxon>Brachiopoda</taxon>
        <taxon>Linguliformea</taxon>
        <taxon>Lingulata</taxon>
        <taxon>Lingulida</taxon>
        <taxon>Linguloidea</taxon>
        <taxon>Lingulidae</taxon>
        <taxon>Lingula</taxon>
    </lineage>
</organism>
<evidence type="ECO:0000256" key="9">
    <source>
        <dbReference type="PROSITE-ProRule" id="PRU00042"/>
    </source>
</evidence>
<protein>
    <submittedName>
        <fullName evidence="13">Zinc finger protein 260</fullName>
    </submittedName>
</protein>
<dbReference type="GO" id="GO:0008270">
    <property type="term" value="F:zinc ion binding"/>
    <property type="evidence" value="ECO:0007669"/>
    <property type="project" value="UniProtKB-KW"/>
</dbReference>
<keyword evidence="4" id="KW-0862">Zinc</keyword>
<name>A0A1S3K0G4_LINAN</name>
<dbReference type="GO" id="GO:0001228">
    <property type="term" value="F:DNA-binding transcription activator activity, RNA polymerase II-specific"/>
    <property type="evidence" value="ECO:0007669"/>
    <property type="project" value="TreeGrafter"/>
</dbReference>
<feature type="region of interest" description="Disordered" evidence="10">
    <location>
        <begin position="111"/>
        <end position="244"/>
    </location>
</feature>
<reference evidence="13" key="1">
    <citation type="submission" date="2025-08" db="UniProtKB">
        <authorList>
            <consortium name="RefSeq"/>
        </authorList>
    </citation>
    <scope>IDENTIFICATION</scope>
    <source>
        <tissue evidence="13">Gonads</tissue>
    </source>
</reference>
<keyword evidence="3 9" id="KW-0863">Zinc-finger</keyword>
<accession>A0A1S3K0G4</accession>
<feature type="domain" description="C2H2-type" evidence="11">
    <location>
        <begin position="337"/>
        <end position="364"/>
    </location>
</feature>
<keyword evidence="5" id="KW-0805">Transcription regulation</keyword>
<dbReference type="SUPFAM" id="SSF57667">
    <property type="entry name" value="beta-beta-alpha zinc fingers"/>
    <property type="match status" value="5"/>
</dbReference>
<dbReference type="InParanoid" id="A0A1S3K0G4"/>
<feature type="compositionally biased region" description="Basic residues" evidence="10">
    <location>
        <begin position="121"/>
        <end position="148"/>
    </location>
</feature>
<keyword evidence="8" id="KW-0539">Nucleus</keyword>
<keyword evidence="6" id="KW-0238">DNA-binding</keyword>
<feature type="domain" description="C2H2-type" evidence="11">
    <location>
        <begin position="309"/>
        <end position="336"/>
    </location>
</feature>
<dbReference type="Gene3D" id="3.30.160.60">
    <property type="entry name" value="Classic Zinc Finger"/>
    <property type="match status" value="8"/>
</dbReference>
<dbReference type="KEGG" id="lak:106177521"/>
<evidence type="ECO:0000256" key="7">
    <source>
        <dbReference type="ARBA" id="ARBA00023163"/>
    </source>
</evidence>
<dbReference type="SMART" id="SM00355">
    <property type="entry name" value="ZnF_C2H2"/>
    <property type="match status" value="10"/>
</dbReference>
<evidence type="ECO:0000259" key="11">
    <source>
        <dbReference type="PROSITE" id="PS50157"/>
    </source>
</evidence>
<dbReference type="AlphaFoldDB" id="A0A1S3K0G4"/>
<keyword evidence="1" id="KW-0479">Metal-binding</keyword>
<dbReference type="RefSeq" id="XP_013415771.1">
    <property type="nucleotide sequence ID" value="XM_013560317.1"/>
</dbReference>
<evidence type="ECO:0000256" key="6">
    <source>
        <dbReference type="ARBA" id="ARBA00023125"/>
    </source>
</evidence>
<dbReference type="OrthoDB" id="654211at2759"/>
<feature type="compositionally biased region" description="Basic and acidic residues" evidence="10">
    <location>
        <begin position="213"/>
        <end position="223"/>
    </location>
</feature>
<dbReference type="FunFam" id="3.30.160.60:FF:000624">
    <property type="entry name" value="zinc finger protein 697"/>
    <property type="match status" value="1"/>
</dbReference>
<dbReference type="GeneID" id="106177521"/>
<evidence type="ECO:0000256" key="8">
    <source>
        <dbReference type="ARBA" id="ARBA00023242"/>
    </source>
</evidence>
<evidence type="ECO:0000256" key="1">
    <source>
        <dbReference type="ARBA" id="ARBA00022723"/>
    </source>
</evidence>
<dbReference type="InterPro" id="IPR013087">
    <property type="entry name" value="Znf_C2H2_type"/>
</dbReference>
<sequence length="595" mass="68336">MEADNHESDMCVPTIKEEIPDADLDCNMEQHFEKVEGMQAVLNEDDLARMAQNQELLIKTEPQIYSCVSMKKEQDVGSNQDTMLDITGFYIQGFDAKGILGMPAADHVGDGDGEALVKKHSDAKKRKQKIPKTTHQKVTQKRGRKPKSQKRDTSAVNSERKSVRQAAKTKRTKTASSDVAKQKTTKTTKSKQKTITSKQTMKRKRTKCTSKTNKTDPSNREEIASSAVENGKENMGALVKPGLKSTRKKAQVDHVCECGKQFQSKGALSRHKKIHLDERPFQCSYCKRPFLRKADLQRHERIHTGEKPFQCQICGRGFRLKSHLQLHVNHHLGTKNFACQFCGKRFVQKGQCVSHENTHKEMKPLDGLPTGRLFYLCQFCGKTFACLRSVLWHEKAHKKIDMEKYCCRICGKGFRAMQDVLRHETTHIPIEDKPFRCQYCDKAYGRRDPLIEHERRHTGEKAYNCSKCSEAFVTRNALYHHIKVNHDQKKTKILCKGCGKGFYDKYYARLHEKSHLGVKPEHCMHCGKGFLRKHTREHHEKNCKVRADVNHGNQLPCCRFCDRKFQNEVKRDRHEKKKLCSLEANSLKPVEVSSG</sequence>
<feature type="compositionally biased region" description="Basic and acidic residues" evidence="10">
    <location>
        <begin position="111"/>
        <end position="120"/>
    </location>
</feature>
<evidence type="ECO:0000256" key="10">
    <source>
        <dbReference type="SAM" id="MobiDB-lite"/>
    </source>
</evidence>
<dbReference type="Pfam" id="PF00096">
    <property type="entry name" value="zf-C2H2"/>
    <property type="match status" value="4"/>
</dbReference>
<dbReference type="GO" id="GO:0005634">
    <property type="term" value="C:nucleus"/>
    <property type="evidence" value="ECO:0007669"/>
    <property type="project" value="UniProtKB-SubCell"/>
</dbReference>
<proteinExistence type="predicted"/>